<proteinExistence type="predicted"/>
<keyword evidence="3" id="KW-1185">Reference proteome</keyword>
<feature type="domain" description="NmrA-like" evidence="1">
    <location>
        <begin position="7"/>
        <end position="73"/>
    </location>
</feature>
<evidence type="ECO:0000313" key="3">
    <source>
        <dbReference type="Proteomes" id="UP000602510"/>
    </source>
</evidence>
<dbReference type="SUPFAM" id="SSF51735">
    <property type="entry name" value="NAD(P)-binding Rossmann-fold domains"/>
    <property type="match status" value="1"/>
</dbReference>
<evidence type="ECO:0000259" key="1">
    <source>
        <dbReference type="Pfam" id="PF05368"/>
    </source>
</evidence>
<dbReference type="AlphaFoldDB" id="A0A833SQ71"/>
<sequence>MSTFTKFAVIGAGCVGSGIVDGLLNANASVTILTRDMAKAELQPFKNRDATLVQVNYEDESSLKEALVGKEVV</sequence>
<dbReference type="EMBL" id="WSZM01000692">
    <property type="protein sequence ID" value="KAF4030344.1"/>
    <property type="molecule type" value="Genomic_DNA"/>
</dbReference>
<organism evidence="2 3">
    <name type="scientific">Phytophthora infestans</name>
    <name type="common">Potato late blight agent</name>
    <name type="synonym">Botrytis infestans</name>
    <dbReference type="NCBI Taxonomy" id="4787"/>
    <lineage>
        <taxon>Eukaryota</taxon>
        <taxon>Sar</taxon>
        <taxon>Stramenopiles</taxon>
        <taxon>Oomycota</taxon>
        <taxon>Peronosporomycetes</taxon>
        <taxon>Peronosporales</taxon>
        <taxon>Peronosporaceae</taxon>
        <taxon>Phytophthora</taxon>
    </lineage>
</organism>
<evidence type="ECO:0000313" key="2">
    <source>
        <dbReference type="EMBL" id="KAF4030344.1"/>
    </source>
</evidence>
<name>A0A833SQ71_PHYIN</name>
<accession>A0A833SQ71</accession>
<dbReference type="Proteomes" id="UP000602510">
    <property type="component" value="Unassembled WGS sequence"/>
</dbReference>
<dbReference type="Gene3D" id="3.40.50.720">
    <property type="entry name" value="NAD(P)-binding Rossmann-like Domain"/>
    <property type="match status" value="1"/>
</dbReference>
<reference evidence="2" key="1">
    <citation type="submission" date="2020-04" db="EMBL/GenBank/DDBJ databases">
        <title>Hybrid Assembly of Korean Phytophthora infestans isolates.</title>
        <authorList>
            <person name="Prokchorchik M."/>
            <person name="Lee Y."/>
            <person name="Seo J."/>
            <person name="Cho J.-H."/>
            <person name="Park Y.-E."/>
            <person name="Jang D.-C."/>
            <person name="Im J.-S."/>
            <person name="Choi J.-G."/>
            <person name="Park H.-J."/>
            <person name="Lee G.-B."/>
            <person name="Lee Y.-G."/>
            <person name="Hong S.-Y."/>
            <person name="Cho K."/>
            <person name="Sohn K.H."/>
        </authorList>
    </citation>
    <scope>NUCLEOTIDE SEQUENCE</scope>
    <source>
        <strain evidence="2">KR_1_A1</strain>
    </source>
</reference>
<protein>
    <submittedName>
        <fullName evidence="2">NmrA-like family</fullName>
    </submittedName>
</protein>
<dbReference type="Pfam" id="PF05368">
    <property type="entry name" value="NmrA"/>
    <property type="match status" value="1"/>
</dbReference>
<dbReference type="InterPro" id="IPR008030">
    <property type="entry name" value="NmrA-like"/>
</dbReference>
<dbReference type="InterPro" id="IPR036291">
    <property type="entry name" value="NAD(P)-bd_dom_sf"/>
</dbReference>
<gene>
    <name evidence="2" type="ORF">GN244_ATG17836</name>
</gene>
<comment type="caution">
    <text evidence="2">The sequence shown here is derived from an EMBL/GenBank/DDBJ whole genome shotgun (WGS) entry which is preliminary data.</text>
</comment>